<keyword evidence="3" id="KW-1185">Reference proteome</keyword>
<name>A0A2T4BM75_9HYPO</name>
<dbReference type="AlphaFoldDB" id="A0A2T4BM75"/>
<protein>
    <submittedName>
        <fullName evidence="2">Uncharacterized protein</fullName>
    </submittedName>
</protein>
<proteinExistence type="predicted"/>
<sequence>MRATPVQRHHLERSEPHRRDLLHRIPPQEKTHSIESLKTIGEALELVGILIAVHNLVTTQTIGFRLNSNLHRRQ</sequence>
<evidence type="ECO:0000313" key="2">
    <source>
        <dbReference type="EMBL" id="PTB70406.1"/>
    </source>
</evidence>
<evidence type="ECO:0000256" key="1">
    <source>
        <dbReference type="SAM" id="MobiDB-lite"/>
    </source>
</evidence>
<dbReference type="GeneID" id="36601926"/>
<evidence type="ECO:0000313" key="3">
    <source>
        <dbReference type="Proteomes" id="UP000241546"/>
    </source>
</evidence>
<accession>A0A2T4BM75</accession>
<reference evidence="3" key="1">
    <citation type="submission" date="2016-07" db="EMBL/GenBank/DDBJ databases">
        <title>Multiple horizontal gene transfer events from other fungi enriched the ability of initially mycotrophic Trichoderma (Ascomycota) to feed on dead plant biomass.</title>
        <authorList>
            <consortium name="DOE Joint Genome Institute"/>
            <person name="Atanasova L."/>
            <person name="Chenthamara K."/>
            <person name="Zhang J."/>
            <person name="Grujic M."/>
            <person name="Henrissat B."/>
            <person name="Kuo A."/>
            <person name="Aerts A."/>
            <person name="Salamov A."/>
            <person name="Lipzen A."/>
            <person name="Labutti K."/>
            <person name="Barry K."/>
            <person name="Miao Y."/>
            <person name="Rahimi M.J."/>
            <person name="Shen Q."/>
            <person name="Grigoriev I.V."/>
            <person name="Kubicek C.P."/>
            <person name="Druzhinina I.S."/>
        </authorList>
    </citation>
    <scope>NUCLEOTIDE SEQUENCE [LARGE SCALE GENOMIC DNA]</scope>
    <source>
        <strain evidence="3">TUCIM 6016</strain>
    </source>
</reference>
<dbReference type="RefSeq" id="XP_024753726.1">
    <property type="nucleotide sequence ID" value="XM_024893808.1"/>
</dbReference>
<dbReference type="EMBL" id="KZ680207">
    <property type="protein sequence ID" value="PTB70406.1"/>
    <property type="molecule type" value="Genomic_DNA"/>
</dbReference>
<feature type="compositionally biased region" description="Basic and acidic residues" evidence="1">
    <location>
        <begin position="12"/>
        <end position="21"/>
    </location>
</feature>
<feature type="region of interest" description="Disordered" evidence="1">
    <location>
        <begin position="1"/>
        <end position="21"/>
    </location>
</feature>
<gene>
    <name evidence="2" type="ORF">BBK36DRAFT_1155214</name>
</gene>
<dbReference type="Proteomes" id="UP000241546">
    <property type="component" value="Unassembled WGS sequence"/>
</dbReference>
<organism evidence="2 3">
    <name type="scientific">Trichoderma citrinoviride</name>
    <dbReference type="NCBI Taxonomy" id="58853"/>
    <lineage>
        <taxon>Eukaryota</taxon>
        <taxon>Fungi</taxon>
        <taxon>Dikarya</taxon>
        <taxon>Ascomycota</taxon>
        <taxon>Pezizomycotina</taxon>
        <taxon>Sordariomycetes</taxon>
        <taxon>Hypocreomycetidae</taxon>
        <taxon>Hypocreales</taxon>
        <taxon>Hypocreaceae</taxon>
        <taxon>Trichoderma</taxon>
    </lineage>
</organism>